<accession>A0A6M5YRZ9</accession>
<sequence length="53" mass="5720">MGSARGRRGRTASEHPTRYLGVFGPTDCGIGKRVLPVRVVGPSERVFSDQMCA</sequence>
<proteinExistence type="predicted"/>
<evidence type="ECO:0000313" key="1">
    <source>
        <dbReference type="EMBL" id="QJW96679.1"/>
    </source>
</evidence>
<dbReference type="KEGG" id="ftj:FTUN_4236"/>
<reference evidence="2" key="1">
    <citation type="submission" date="2020-05" db="EMBL/GenBank/DDBJ databases">
        <title>Frigoriglobus tundricola gen. nov., sp. nov., a psychrotolerant cellulolytic planctomycete of the family Gemmataceae with two divergent copies of 16S rRNA gene.</title>
        <authorList>
            <person name="Kulichevskaya I.S."/>
            <person name="Ivanova A.A."/>
            <person name="Naumoff D.G."/>
            <person name="Beletsky A.V."/>
            <person name="Rijpstra W.I.C."/>
            <person name="Sinninghe Damste J.S."/>
            <person name="Mardanov A.V."/>
            <person name="Ravin N.V."/>
            <person name="Dedysh S.N."/>
        </authorList>
    </citation>
    <scope>NUCLEOTIDE SEQUENCE [LARGE SCALE GENOMIC DNA]</scope>
    <source>
        <strain evidence="2">PL17</strain>
    </source>
</reference>
<dbReference type="EMBL" id="CP053452">
    <property type="protein sequence ID" value="QJW96679.1"/>
    <property type="molecule type" value="Genomic_DNA"/>
</dbReference>
<evidence type="ECO:0000313" key="2">
    <source>
        <dbReference type="Proteomes" id="UP000503447"/>
    </source>
</evidence>
<keyword evidence="2" id="KW-1185">Reference proteome</keyword>
<organism evidence="1 2">
    <name type="scientific">Frigoriglobus tundricola</name>
    <dbReference type="NCBI Taxonomy" id="2774151"/>
    <lineage>
        <taxon>Bacteria</taxon>
        <taxon>Pseudomonadati</taxon>
        <taxon>Planctomycetota</taxon>
        <taxon>Planctomycetia</taxon>
        <taxon>Gemmatales</taxon>
        <taxon>Gemmataceae</taxon>
        <taxon>Frigoriglobus</taxon>
    </lineage>
</organism>
<dbReference type="Proteomes" id="UP000503447">
    <property type="component" value="Chromosome"/>
</dbReference>
<gene>
    <name evidence="1" type="ORF">FTUN_4236</name>
</gene>
<name>A0A6M5YRZ9_9BACT</name>
<dbReference type="AlphaFoldDB" id="A0A6M5YRZ9"/>
<protein>
    <submittedName>
        <fullName evidence="1">Uncharacterized protein</fullName>
    </submittedName>
</protein>